<protein>
    <submittedName>
        <fullName evidence="1">Uncharacterized protein</fullName>
    </submittedName>
</protein>
<dbReference type="EMBL" id="JAPHNI010001040">
    <property type="protein sequence ID" value="KAJ8106947.1"/>
    <property type="molecule type" value="Genomic_DNA"/>
</dbReference>
<evidence type="ECO:0000313" key="1">
    <source>
        <dbReference type="EMBL" id="KAJ8106947.1"/>
    </source>
</evidence>
<organism evidence="1 2">
    <name type="scientific">Boeremia exigua</name>
    <dbReference type="NCBI Taxonomy" id="749465"/>
    <lineage>
        <taxon>Eukaryota</taxon>
        <taxon>Fungi</taxon>
        <taxon>Dikarya</taxon>
        <taxon>Ascomycota</taxon>
        <taxon>Pezizomycotina</taxon>
        <taxon>Dothideomycetes</taxon>
        <taxon>Pleosporomycetidae</taxon>
        <taxon>Pleosporales</taxon>
        <taxon>Pleosporineae</taxon>
        <taxon>Didymellaceae</taxon>
        <taxon>Boeremia</taxon>
    </lineage>
</organism>
<name>A0ACC2HV34_9PLEO</name>
<evidence type="ECO:0000313" key="2">
    <source>
        <dbReference type="Proteomes" id="UP001153331"/>
    </source>
</evidence>
<accession>A0ACC2HV34</accession>
<gene>
    <name evidence="1" type="ORF">OPT61_g9202</name>
</gene>
<reference evidence="1" key="1">
    <citation type="submission" date="2022-11" db="EMBL/GenBank/DDBJ databases">
        <title>Genome Sequence of Boeremia exigua.</title>
        <authorList>
            <person name="Buettner E."/>
        </authorList>
    </citation>
    <scope>NUCLEOTIDE SEQUENCE</scope>
    <source>
        <strain evidence="1">CU02</strain>
    </source>
</reference>
<keyword evidence="2" id="KW-1185">Reference proteome</keyword>
<sequence>MTVNASFVSPTADAKVAHMITQFDTAGLIATVVNGFTVWKAVLALFIGAVLYDQFMYIWQKGSIVGPAMKTPFMGPFLESVNPSFKKYHEKWLSGSLSCVSVFHKYALFSRCATA</sequence>
<comment type="caution">
    <text evidence="1">The sequence shown here is derived from an EMBL/GenBank/DDBJ whole genome shotgun (WGS) entry which is preliminary data.</text>
</comment>
<dbReference type="Proteomes" id="UP001153331">
    <property type="component" value="Unassembled WGS sequence"/>
</dbReference>
<proteinExistence type="predicted"/>